<dbReference type="PANTHER" id="PTHR43280:SF2">
    <property type="entry name" value="HTH-TYPE TRANSCRIPTIONAL REGULATOR EXSA"/>
    <property type="match status" value="1"/>
</dbReference>
<keyword evidence="3" id="KW-0804">Transcription</keyword>
<dbReference type="PANTHER" id="PTHR43280">
    <property type="entry name" value="ARAC-FAMILY TRANSCRIPTIONAL REGULATOR"/>
    <property type="match status" value="1"/>
</dbReference>
<name>A0ABU8IJR0_9BURK</name>
<dbReference type="Proteomes" id="UP001386437">
    <property type="component" value="Unassembled WGS sequence"/>
</dbReference>
<dbReference type="Gene3D" id="3.40.50.880">
    <property type="match status" value="1"/>
</dbReference>
<dbReference type="SUPFAM" id="SSF46689">
    <property type="entry name" value="Homeodomain-like"/>
    <property type="match status" value="2"/>
</dbReference>
<dbReference type="InterPro" id="IPR029062">
    <property type="entry name" value="Class_I_gatase-like"/>
</dbReference>
<sequence length="344" mass="37404">MITAGKIERDAASHPRPAVTRRIALVLSEGCDLLAASTVAEVLAQANVLSERLAAGVRYEVHHLSARGGHVRCAASLRVSTQALHEFSGQRPDYVLFAGGDRSENQSDELVRNAWLQRMRNSGSTIRLIGAAPDAHLAKSTSTLRTIPGLQTPRDRVLSALRAVFDITCAGLGDEQALEAIRLATGEHDHGAGFGGVKSAADKVHSATRWLRENCHRPVSVMDVADACAMSERSLLRHFQTYLKTTPSDYLQRVRLERGCEMLTHTSLPADKIARRVGLNNGDRFGKILRRVTGMTPTEYRAATQQSIATDEGRQTQRLPLEVGLEPKRNAASLLHSSEALLAG</sequence>
<dbReference type="SUPFAM" id="SSF52317">
    <property type="entry name" value="Class I glutamine amidotransferase-like"/>
    <property type="match status" value="1"/>
</dbReference>
<protein>
    <submittedName>
        <fullName evidence="5">Helix-turn-helix domain-containing protein</fullName>
    </submittedName>
</protein>
<keyword evidence="6" id="KW-1185">Reference proteome</keyword>
<evidence type="ECO:0000256" key="2">
    <source>
        <dbReference type="ARBA" id="ARBA00023125"/>
    </source>
</evidence>
<evidence type="ECO:0000256" key="3">
    <source>
        <dbReference type="ARBA" id="ARBA00023163"/>
    </source>
</evidence>
<dbReference type="EMBL" id="JACFYJ010000001">
    <property type="protein sequence ID" value="MEI5995751.1"/>
    <property type="molecule type" value="Genomic_DNA"/>
</dbReference>
<accession>A0ABU8IJR0</accession>
<dbReference type="InterPro" id="IPR009057">
    <property type="entry name" value="Homeodomain-like_sf"/>
</dbReference>
<comment type="caution">
    <text evidence="5">The sequence shown here is derived from an EMBL/GenBank/DDBJ whole genome shotgun (WGS) entry which is preliminary data.</text>
</comment>
<dbReference type="RefSeq" id="WP_336596221.1">
    <property type="nucleotide sequence ID" value="NZ_JACFYJ010000001.1"/>
</dbReference>
<evidence type="ECO:0000259" key="4">
    <source>
        <dbReference type="PROSITE" id="PS01124"/>
    </source>
</evidence>
<evidence type="ECO:0000313" key="5">
    <source>
        <dbReference type="EMBL" id="MEI5995751.1"/>
    </source>
</evidence>
<dbReference type="PROSITE" id="PS01124">
    <property type="entry name" value="HTH_ARAC_FAMILY_2"/>
    <property type="match status" value="1"/>
</dbReference>
<keyword evidence="2" id="KW-0238">DNA-binding</keyword>
<dbReference type="SMART" id="SM00342">
    <property type="entry name" value="HTH_ARAC"/>
    <property type="match status" value="1"/>
</dbReference>
<proteinExistence type="predicted"/>
<reference evidence="5 6" key="1">
    <citation type="journal article" date="2022" name="Arch. Microbiol.">
        <title>Paraburkholderia bengalensis sp. nov. isolated from roots of Oryza sativa, IR64.</title>
        <authorList>
            <person name="Nag P."/>
            <person name="Mondal N."/>
            <person name="Sarkar J."/>
            <person name="Das S."/>
        </authorList>
    </citation>
    <scope>NUCLEOTIDE SEQUENCE [LARGE SCALE GENOMIC DNA]</scope>
    <source>
        <strain evidence="5 6">IR64_4_BI</strain>
    </source>
</reference>
<dbReference type="Pfam" id="PF12833">
    <property type="entry name" value="HTH_18"/>
    <property type="match status" value="1"/>
</dbReference>
<feature type="domain" description="HTH araC/xylS-type" evidence="4">
    <location>
        <begin position="205"/>
        <end position="303"/>
    </location>
</feature>
<keyword evidence="1" id="KW-0805">Transcription regulation</keyword>
<dbReference type="Gene3D" id="1.10.10.60">
    <property type="entry name" value="Homeodomain-like"/>
    <property type="match status" value="1"/>
</dbReference>
<organism evidence="5 6">
    <name type="scientific">Paraburkholderia bengalensis</name>
    <dbReference type="NCBI Taxonomy" id="2747562"/>
    <lineage>
        <taxon>Bacteria</taxon>
        <taxon>Pseudomonadati</taxon>
        <taxon>Pseudomonadota</taxon>
        <taxon>Betaproteobacteria</taxon>
        <taxon>Burkholderiales</taxon>
        <taxon>Burkholderiaceae</taxon>
        <taxon>Paraburkholderia</taxon>
    </lineage>
</organism>
<evidence type="ECO:0000313" key="6">
    <source>
        <dbReference type="Proteomes" id="UP001386437"/>
    </source>
</evidence>
<evidence type="ECO:0000256" key="1">
    <source>
        <dbReference type="ARBA" id="ARBA00023015"/>
    </source>
</evidence>
<dbReference type="InterPro" id="IPR018060">
    <property type="entry name" value="HTH_AraC"/>
</dbReference>
<gene>
    <name evidence="5" type="ORF">H3V53_00530</name>
</gene>